<name>A0A1H9WRT6_BUTFI</name>
<gene>
    <name evidence="1" type="ORF">SAMN04487884_13343</name>
</gene>
<dbReference type="AlphaFoldDB" id="A0A1H9WRT6"/>
<reference evidence="1 2" key="1">
    <citation type="submission" date="2016-10" db="EMBL/GenBank/DDBJ databases">
        <authorList>
            <person name="de Groot N.N."/>
        </authorList>
    </citation>
    <scope>NUCLEOTIDE SEQUENCE [LARGE SCALE GENOMIC DNA]</scope>
    <source>
        <strain evidence="1 2">AR40</strain>
    </source>
</reference>
<dbReference type="Proteomes" id="UP000182584">
    <property type="component" value="Unassembled WGS sequence"/>
</dbReference>
<accession>A0A1H9WRT6</accession>
<dbReference type="EMBL" id="FOGJ01000033">
    <property type="protein sequence ID" value="SES36628.1"/>
    <property type="molecule type" value="Genomic_DNA"/>
</dbReference>
<dbReference type="eggNOG" id="COG0456">
    <property type="taxonomic scope" value="Bacteria"/>
</dbReference>
<dbReference type="RefSeq" id="WP_278306937.1">
    <property type="nucleotide sequence ID" value="NZ_FOGJ01000033.1"/>
</dbReference>
<evidence type="ECO:0000313" key="1">
    <source>
        <dbReference type="EMBL" id="SES36628.1"/>
    </source>
</evidence>
<sequence length="44" mass="5486">MKYTELTEKELDEVVKKYIEYYNTVEDCCFTYEKAYKRIHQVIK</sequence>
<evidence type="ECO:0000313" key="2">
    <source>
        <dbReference type="Proteomes" id="UP000182584"/>
    </source>
</evidence>
<organism evidence="1 2">
    <name type="scientific">Butyrivibrio fibrisolvens</name>
    <dbReference type="NCBI Taxonomy" id="831"/>
    <lineage>
        <taxon>Bacteria</taxon>
        <taxon>Bacillati</taxon>
        <taxon>Bacillota</taxon>
        <taxon>Clostridia</taxon>
        <taxon>Lachnospirales</taxon>
        <taxon>Lachnospiraceae</taxon>
        <taxon>Butyrivibrio</taxon>
    </lineage>
</organism>
<proteinExistence type="predicted"/>
<protein>
    <submittedName>
        <fullName evidence="1">Uncharacterized protein</fullName>
    </submittedName>
</protein>